<reference evidence="5 6" key="1">
    <citation type="submission" date="2019-10" db="EMBL/GenBank/DDBJ databases">
        <authorList>
            <person name="Dong K."/>
        </authorList>
    </citation>
    <scope>NUCLEOTIDE SEQUENCE [LARGE SCALE GENOMIC DNA]</scope>
    <source>
        <strain evidence="5 6">DSM 28960</strain>
    </source>
</reference>
<sequence length="367" mass="40770">MTYTPNAQRYDKMIYHRVGKSGLLLPAISLGLWHNFGSVDDFENARAMIHTAIDLGITHFDLANNYGPKPGSAESNFGRILSEDFSNNLRDELIISTKAGYKMWDGPYGSWGSRKYLLSSLDQSLSRLGIKYVDIFYSHRPDPATPMEETMGALKTALDSGRALYVGISSYNPAQTQKAVGIAKELGFKLLIHQPNYSMFDRWIENGLQEVLTDNGIGSIVFAPLAQGLLSTKYLKGIPEDSRIKKPGASMDASVLTAVKLKQIAALNDIAQKRGQSLPQLVLSWVLRDDPSRRVSPVTIALIGASRPAQIVENVAALDKLDFSIDELSQIEEVLSWETEIAAQNNPWKNWVAEHRSSATTWEKRKK</sequence>
<keyword evidence="6" id="KW-1185">Reference proteome</keyword>
<dbReference type="EMBL" id="WITJ01000002">
    <property type="protein sequence ID" value="MQW38547.1"/>
    <property type="molecule type" value="Genomic_DNA"/>
</dbReference>
<accession>A0A7X1Z6P9</accession>
<dbReference type="SUPFAM" id="SSF51430">
    <property type="entry name" value="NAD(P)-linked oxidoreductase"/>
    <property type="match status" value="1"/>
</dbReference>
<comment type="caution">
    <text evidence="5">The sequence shown here is derived from an EMBL/GenBank/DDBJ whole genome shotgun (WGS) entry which is preliminary data.</text>
</comment>
<evidence type="ECO:0000256" key="3">
    <source>
        <dbReference type="ARBA" id="ARBA00023002"/>
    </source>
</evidence>
<keyword evidence="2" id="KW-0521">NADP</keyword>
<dbReference type="OrthoDB" id="9773828at2"/>
<dbReference type="InterPro" id="IPR005399">
    <property type="entry name" value="K_chnl_volt-dep_bsu_KCNAB-rel"/>
</dbReference>
<dbReference type="RefSeq" id="WP_153494816.1">
    <property type="nucleotide sequence ID" value="NZ_CBCRWP010000015.1"/>
</dbReference>
<protein>
    <submittedName>
        <fullName evidence="5">L-glyceraldehyde 3-phosphate reductase</fullName>
        <ecNumber evidence="5">1.1.1.-</ecNumber>
    </submittedName>
</protein>
<dbReference type="PANTHER" id="PTHR43150">
    <property type="entry name" value="HYPERKINETIC, ISOFORM M"/>
    <property type="match status" value="1"/>
</dbReference>
<gene>
    <name evidence="5" type="primary">mgrA</name>
    <name evidence="5" type="ORF">GHI93_01105</name>
</gene>
<organism evidence="5 6">
    <name type="scientific">Lactococcus hircilactis</name>
    <dbReference type="NCBI Taxonomy" id="1494462"/>
    <lineage>
        <taxon>Bacteria</taxon>
        <taxon>Bacillati</taxon>
        <taxon>Bacillota</taxon>
        <taxon>Bacilli</taxon>
        <taxon>Lactobacillales</taxon>
        <taxon>Streptococcaceae</taxon>
        <taxon>Lactococcus</taxon>
    </lineage>
</organism>
<evidence type="ECO:0000256" key="1">
    <source>
        <dbReference type="ARBA" id="ARBA00006515"/>
    </source>
</evidence>
<dbReference type="AlphaFoldDB" id="A0A7X1Z6P9"/>
<dbReference type="InterPro" id="IPR036812">
    <property type="entry name" value="NAD(P)_OxRdtase_dom_sf"/>
</dbReference>
<evidence type="ECO:0000256" key="2">
    <source>
        <dbReference type="ARBA" id="ARBA00022857"/>
    </source>
</evidence>
<comment type="similarity">
    <text evidence="1">Belongs to the shaker potassium channel beta subunit family.</text>
</comment>
<dbReference type="NCBIfam" id="NF007388">
    <property type="entry name" value="PRK09912.1"/>
    <property type="match status" value="1"/>
</dbReference>
<dbReference type="EC" id="1.1.1.-" evidence="5"/>
<proteinExistence type="inferred from homology"/>
<evidence type="ECO:0000313" key="6">
    <source>
        <dbReference type="Proteomes" id="UP000439550"/>
    </source>
</evidence>
<dbReference type="PANTHER" id="PTHR43150:SF4">
    <property type="entry name" value="L-GLYCERALDEHYDE 3-PHOSPHATE REDUCTASE"/>
    <property type="match status" value="1"/>
</dbReference>
<keyword evidence="3 5" id="KW-0560">Oxidoreductase</keyword>
<dbReference type="Pfam" id="PF00248">
    <property type="entry name" value="Aldo_ket_red"/>
    <property type="match status" value="1"/>
</dbReference>
<dbReference type="InterPro" id="IPR023210">
    <property type="entry name" value="NADP_OxRdtase_dom"/>
</dbReference>
<dbReference type="GO" id="GO:0016491">
    <property type="term" value="F:oxidoreductase activity"/>
    <property type="evidence" value="ECO:0007669"/>
    <property type="project" value="UniProtKB-KW"/>
</dbReference>
<dbReference type="Gene3D" id="3.20.20.100">
    <property type="entry name" value="NADP-dependent oxidoreductase domain"/>
    <property type="match status" value="1"/>
</dbReference>
<evidence type="ECO:0000313" key="5">
    <source>
        <dbReference type="EMBL" id="MQW38547.1"/>
    </source>
</evidence>
<feature type="domain" description="NADP-dependent oxidoreductase" evidence="4">
    <location>
        <begin position="28"/>
        <end position="334"/>
    </location>
</feature>
<evidence type="ECO:0000259" key="4">
    <source>
        <dbReference type="Pfam" id="PF00248"/>
    </source>
</evidence>
<name>A0A7X1Z6P9_9LACT</name>
<dbReference type="GO" id="GO:0051596">
    <property type="term" value="P:methylglyoxal catabolic process"/>
    <property type="evidence" value="ECO:0007669"/>
    <property type="project" value="TreeGrafter"/>
</dbReference>
<dbReference type="Proteomes" id="UP000439550">
    <property type="component" value="Unassembled WGS sequence"/>
</dbReference>